<sequence length="39" mass="4509">MRRTVCLPWLMLTFAHVSGMMNDGHGVVVRNVILLNWKI</sequence>
<reference evidence="1" key="1">
    <citation type="submission" date="2019-05" db="EMBL/GenBank/DDBJ databases">
        <authorList>
            <consortium name="Pathogen Informatics"/>
        </authorList>
    </citation>
    <scope>NUCLEOTIDE SEQUENCE [LARGE SCALE GENOMIC DNA]</scope>
    <source>
        <strain evidence="1">NCTC12965</strain>
    </source>
</reference>
<accession>A0A4U9WJD6</accession>
<dbReference type="EMBL" id="CABEEZ010000157">
    <property type="protein sequence ID" value="VTR59299.1"/>
    <property type="molecule type" value="Genomic_DNA"/>
</dbReference>
<dbReference type="AlphaFoldDB" id="A0A4U9WJD6"/>
<gene>
    <name evidence="1" type="ORF">NCTC12965_07964</name>
</gene>
<name>A0A4U9WJD6_SERFO</name>
<organism evidence="1">
    <name type="scientific">Serratia fonticola</name>
    <dbReference type="NCBI Taxonomy" id="47917"/>
    <lineage>
        <taxon>Bacteria</taxon>
        <taxon>Pseudomonadati</taxon>
        <taxon>Pseudomonadota</taxon>
        <taxon>Gammaproteobacteria</taxon>
        <taxon>Enterobacterales</taxon>
        <taxon>Yersiniaceae</taxon>
        <taxon>Serratia</taxon>
    </lineage>
</organism>
<protein>
    <submittedName>
        <fullName evidence="1">Uncharacterized protein</fullName>
    </submittedName>
</protein>
<evidence type="ECO:0000313" key="1">
    <source>
        <dbReference type="EMBL" id="VTR59299.1"/>
    </source>
</evidence>
<proteinExistence type="predicted"/>